<dbReference type="CDD" id="cd10030">
    <property type="entry name" value="UDG-F4_TTUDGA_SPO1dp_like"/>
    <property type="match status" value="1"/>
</dbReference>
<dbReference type="PANTHER" id="PTHR33693">
    <property type="entry name" value="TYPE-5 URACIL-DNA GLYCOSYLASE"/>
    <property type="match status" value="1"/>
</dbReference>
<dbReference type="InterPro" id="IPR051536">
    <property type="entry name" value="UDG_Type-4/5"/>
</dbReference>
<evidence type="ECO:0000313" key="12">
    <source>
        <dbReference type="Proteomes" id="UP001500767"/>
    </source>
</evidence>
<dbReference type="NCBIfam" id="TIGR00758">
    <property type="entry name" value="UDG_fam4"/>
    <property type="match status" value="1"/>
</dbReference>
<dbReference type="Gene3D" id="3.40.470.10">
    <property type="entry name" value="Uracil-DNA glycosylase-like domain"/>
    <property type="match status" value="1"/>
</dbReference>
<keyword evidence="6" id="KW-0378">Hydrolase</keyword>
<evidence type="ECO:0000256" key="1">
    <source>
        <dbReference type="ARBA" id="ARBA00006521"/>
    </source>
</evidence>
<sequence length="208" mass="22068">MSAAEYVPPAGGIAELRAAAQDCHGCELWEPATQTVFGAGSPGAKILLVGEQPGDAEDQRGLPFVGPAGKVLQKGLDEAGADRSMLYVTNAVKHFRFTWQGKRRLHQTPDAGNVNACRPWLEAEIARVDPELVVVLGATAGKSLLGSGFRVTKERGVVQERDTPAGRRRVLATIHPSAILRMDADVRDQGYADFVADLRTAVAAVSAG</sequence>
<keyword evidence="7" id="KW-0408">Iron</keyword>
<dbReference type="InterPro" id="IPR005122">
    <property type="entry name" value="Uracil-DNA_glycosylase-like"/>
</dbReference>
<keyword evidence="8" id="KW-0411">Iron-sulfur</keyword>
<evidence type="ECO:0000313" key="11">
    <source>
        <dbReference type="EMBL" id="GAA3551259.1"/>
    </source>
</evidence>
<protein>
    <recommendedName>
        <fullName evidence="2">Type-4 uracil-DNA glycosylase</fullName>
    </recommendedName>
</protein>
<comment type="caution">
    <text evidence="11">The sequence shown here is derived from an EMBL/GenBank/DDBJ whole genome shotgun (WGS) entry which is preliminary data.</text>
</comment>
<evidence type="ECO:0000259" key="10">
    <source>
        <dbReference type="SMART" id="SM00986"/>
    </source>
</evidence>
<feature type="domain" description="Uracil-DNA glycosylase-like" evidence="10">
    <location>
        <begin position="37"/>
        <end position="199"/>
    </location>
</feature>
<dbReference type="NCBIfam" id="TIGR03914">
    <property type="entry name" value="UDG_fam_dom"/>
    <property type="match status" value="1"/>
</dbReference>
<dbReference type="Proteomes" id="UP001500767">
    <property type="component" value="Unassembled WGS sequence"/>
</dbReference>
<evidence type="ECO:0000256" key="4">
    <source>
        <dbReference type="ARBA" id="ARBA00022723"/>
    </source>
</evidence>
<evidence type="ECO:0000256" key="5">
    <source>
        <dbReference type="ARBA" id="ARBA00022763"/>
    </source>
</evidence>
<evidence type="ECO:0000256" key="3">
    <source>
        <dbReference type="ARBA" id="ARBA00022485"/>
    </source>
</evidence>
<organism evidence="11 12">
    <name type="scientific">Microlunatus spumicola</name>
    <dbReference type="NCBI Taxonomy" id="81499"/>
    <lineage>
        <taxon>Bacteria</taxon>
        <taxon>Bacillati</taxon>
        <taxon>Actinomycetota</taxon>
        <taxon>Actinomycetes</taxon>
        <taxon>Propionibacteriales</taxon>
        <taxon>Propionibacteriaceae</taxon>
        <taxon>Microlunatus</taxon>
    </lineage>
</organism>
<evidence type="ECO:0000256" key="6">
    <source>
        <dbReference type="ARBA" id="ARBA00022801"/>
    </source>
</evidence>
<evidence type="ECO:0000256" key="2">
    <source>
        <dbReference type="ARBA" id="ARBA00019403"/>
    </source>
</evidence>
<proteinExistence type="inferred from homology"/>
<keyword evidence="12" id="KW-1185">Reference proteome</keyword>
<keyword evidence="5" id="KW-0227">DNA damage</keyword>
<dbReference type="InterPro" id="IPR005273">
    <property type="entry name" value="Ura-DNA_glyco_family4"/>
</dbReference>
<keyword evidence="3" id="KW-0004">4Fe-4S</keyword>
<dbReference type="InterPro" id="IPR036895">
    <property type="entry name" value="Uracil-DNA_glycosylase-like_sf"/>
</dbReference>
<evidence type="ECO:0000256" key="8">
    <source>
        <dbReference type="ARBA" id="ARBA00023014"/>
    </source>
</evidence>
<name>A0ABP6WG29_9ACTN</name>
<dbReference type="SMART" id="SM00986">
    <property type="entry name" value="UDG"/>
    <property type="match status" value="1"/>
</dbReference>
<accession>A0ABP6WG29</accession>
<dbReference type="PANTHER" id="PTHR33693:SF9">
    <property type="entry name" value="TYPE-4 URACIL-DNA GLYCOSYLASE"/>
    <property type="match status" value="1"/>
</dbReference>
<keyword evidence="4" id="KW-0479">Metal-binding</keyword>
<dbReference type="SMART" id="SM00987">
    <property type="entry name" value="UreE_C"/>
    <property type="match status" value="1"/>
</dbReference>
<reference evidence="12" key="1">
    <citation type="journal article" date="2019" name="Int. J. Syst. Evol. Microbiol.">
        <title>The Global Catalogue of Microorganisms (GCM) 10K type strain sequencing project: providing services to taxonomists for standard genome sequencing and annotation.</title>
        <authorList>
            <consortium name="The Broad Institute Genomics Platform"/>
            <consortium name="The Broad Institute Genome Sequencing Center for Infectious Disease"/>
            <person name="Wu L."/>
            <person name="Ma J."/>
        </authorList>
    </citation>
    <scope>NUCLEOTIDE SEQUENCE [LARGE SCALE GENOMIC DNA]</scope>
    <source>
        <strain evidence="12">JCM 16540</strain>
    </source>
</reference>
<dbReference type="Pfam" id="PF03167">
    <property type="entry name" value="UDG"/>
    <property type="match status" value="1"/>
</dbReference>
<dbReference type="SUPFAM" id="SSF52141">
    <property type="entry name" value="Uracil-DNA glycosylase-like"/>
    <property type="match status" value="1"/>
</dbReference>
<evidence type="ECO:0000256" key="7">
    <source>
        <dbReference type="ARBA" id="ARBA00023004"/>
    </source>
</evidence>
<dbReference type="RefSeq" id="WP_204912588.1">
    <property type="nucleotide sequence ID" value="NZ_BAAAYR010000001.1"/>
</dbReference>
<dbReference type="EMBL" id="BAAAYR010000001">
    <property type="protein sequence ID" value="GAA3551259.1"/>
    <property type="molecule type" value="Genomic_DNA"/>
</dbReference>
<evidence type="ECO:0000256" key="9">
    <source>
        <dbReference type="ARBA" id="ARBA00023204"/>
    </source>
</evidence>
<gene>
    <name evidence="11" type="ORF">GCM10022197_02700</name>
</gene>
<comment type="similarity">
    <text evidence="1">Belongs to the uracil-DNA glycosylase (UDG) superfamily. Type 4 (UDGa) family.</text>
</comment>
<keyword evidence="9" id="KW-0234">DNA repair</keyword>